<evidence type="ECO:0000313" key="3">
    <source>
        <dbReference type="Proteomes" id="UP001313282"/>
    </source>
</evidence>
<feature type="region of interest" description="Disordered" evidence="1">
    <location>
        <begin position="219"/>
        <end position="241"/>
    </location>
</feature>
<feature type="compositionally biased region" description="Polar residues" evidence="1">
    <location>
        <begin position="380"/>
        <end position="392"/>
    </location>
</feature>
<dbReference type="EMBL" id="JAVHNR010000011">
    <property type="protein sequence ID" value="KAK6330619.1"/>
    <property type="molecule type" value="Genomic_DNA"/>
</dbReference>
<proteinExistence type="predicted"/>
<feature type="compositionally biased region" description="Polar residues" evidence="1">
    <location>
        <begin position="54"/>
        <end position="75"/>
    </location>
</feature>
<protein>
    <submittedName>
        <fullName evidence="2">Uncharacterized protein</fullName>
    </submittedName>
</protein>
<accession>A0AAN8R970</accession>
<comment type="caution">
    <text evidence="2">The sequence shown here is derived from an EMBL/GenBank/DDBJ whole genome shotgun (WGS) entry which is preliminary data.</text>
</comment>
<sequence length="743" mass="80310">MKRTPPVTSAAPERSAPAPSAGGSQVPPRHPQFYPMAPNPGPAWAHGPPPYQNLPIQNAGPPNNQQFVPYQNVPYQNFGPPDNRPFAPPQNYAPLNGGLIPGQDFRAFPNPPFPNPGPIANQGGRQGPFRYPNPSAMGNQGGHQGPFRYPNPSAMGNQGLIPLSNPFAPSQNRPAMQRFMPRQNLMPLNINPAVGQEFVPHQNLLPQNTSRVAAQRPLYRNSSPSNSEQTSAKNQEPPSGIKTVANKIRKFDEGRKSHLLGLLAKKRDERRAGADISKAMTPEIQTPNHPRESLGLQRSSIQQDISTPSESVKDPLIHDKAFKEHTVSMSARGTTELIDGGMLAAPVFGARKPQSRHLDNTGLLASSKSQDDVVAEPERTTSLPTKQQPSGQNIISSRPPNPPRPSTPTVTLPAPAPPSSKAFKGHSRGLHPTSSPLPSSKASKDHSRGFHPTGSPLPSSEPSKEHTRGLHPTRPPPSSSEPSEKHSRGLDQTRSPPPSSKPSQGQSRGLHPTRYPDGQTTIEPVEEPIAAAILPRMDRNERRGGNEEGGSHSGWDLYQVGLAGRVGRLPVGFLQADVAGPVEASTTGESGRDATSSPGPAQANKVCPNGRDCPFFVFHDEGAQAAEMLAPSRPIAPGENEFCPWVPEDFFGDGGFIENPQNPPMSIFDEVDLSFGGAETEEGENEFWEDRWVQQLAGLEPASGPGDQRFEVPTFGEGGEEKKEEEEEEEEWMQWINWGGGEE</sequence>
<feature type="compositionally biased region" description="Acidic residues" evidence="1">
    <location>
        <begin position="723"/>
        <end position="732"/>
    </location>
</feature>
<feature type="compositionally biased region" description="Basic and acidic residues" evidence="1">
    <location>
        <begin position="482"/>
        <end position="491"/>
    </location>
</feature>
<evidence type="ECO:0000256" key="1">
    <source>
        <dbReference type="SAM" id="MobiDB-lite"/>
    </source>
</evidence>
<feature type="compositionally biased region" description="Polar residues" evidence="1">
    <location>
        <begin position="432"/>
        <end position="441"/>
    </location>
</feature>
<dbReference type="AlphaFoldDB" id="A0AAN8R970"/>
<feature type="region of interest" description="Disordered" evidence="1">
    <location>
        <begin position="269"/>
        <end position="299"/>
    </location>
</feature>
<feature type="region of interest" description="Disordered" evidence="1">
    <location>
        <begin position="699"/>
        <end position="743"/>
    </location>
</feature>
<reference evidence="2 3" key="1">
    <citation type="submission" date="2019-10" db="EMBL/GenBank/DDBJ databases">
        <authorList>
            <person name="Palmer J.M."/>
        </authorList>
    </citation>
    <scope>NUCLEOTIDE SEQUENCE [LARGE SCALE GENOMIC DNA]</scope>
    <source>
        <strain evidence="2 3">TWF718</strain>
    </source>
</reference>
<keyword evidence="3" id="KW-1185">Reference proteome</keyword>
<feature type="compositionally biased region" description="Basic and acidic residues" evidence="1">
    <location>
        <begin position="536"/>
        <end position="550"/>
    </location>
</feature>
<feature type="compositionally biased region" description="Pro residues" evidence="1">
    <location>
        <begin position="37"/>
        <end position="52"/>
    </location>
</feature>
<feature type="region of interest" description="Disordered" evidence="1">
    <location>
        <begin position="1"/>
        <end position="79"/>
    </location>
</feature>
<organism evidence="2 3">
    <name type="scientific">Orbilia javanica</name>
    <dbReference type="NCBI Taxonomy" id="47235"/>
    <lineage>
        <taxon>Eukaryota</taxon>
        <taxon>Fungi</taxon>
        <taxon>Dikarya</taxon>
        <taxon>Ascomycota</taxon>
        <taxon>Pezizomycotina</taxon>
        <taxon>Orbiliomycetes</taxon>
        <taxon>Orbiliales</taxon>
        <taxon>Orbiliaceae</taxon>
        <taxon>Orbilia</taxon>
    </lineage>
</organism>
<feature type="region of interest" description="Disordered" evidence="1">
    <location>
        <begin position="363"/>
        <end position="555"/>
    </location>
</feature>
<dbReference type="Proteomes" id="UP001313282">
    <property type="component" value="Unassembled WGS sequence"/>
</dbReference>
<evidence type="ECO:0000313" key="2">
    <source>
        <dbReference type="EMBL" id="KAK6330619.1"/>
    </source>
</evidence>
<feature type="compositionally biased region" description="Polar residues" evidence="1">
    <location>
        <begin position="584"/>
        <end position="599"/>
    </location>
</feature>
<gene>
    <name evidence="2" type="ORF">TWF718_002816</name>
</gene>
<feature type="compositionally biased region" description="Low complexity" evidence="1">
    <location>
        <begin position="9"/>
        <end position="27"/>
    </location>
</feature>
<name>A0AAN8R970_9PEZI</name>
<feature type="compositionally biased region" description="Polar residues" evidence="1">
    <location>
        <begin position="220"/>
        <end position="237"/>
    </location>
</feature>
<feature type="region of interest" description="Disordered" evidence="1">
    <location>
        <begin position="583"/>
        <end position="606"/>
    </location>
</feature>